<dbReference type="EMBL" id="JACHDB010000001">
    <property type="protein sequence ID" value="MBB5433320.1"/>
    <property type="molecule type" value="Genomic_DNA"/>
</dbReference>
<name>A0A7W8QP57_9ACTN</name>
<dbReference type="RefSeq" id="WP_184392966.1">
    <property type="nucleotide sequence ID" value="NZ_BAAAJD010000156.1"/>
</dbReference>
<gene>
    <name evidence="2" type="ORF">HDA36_003404</name>
</gene>
<dbReference type="InterPro" id="IPR001387">
    <property type="entry name" value="Cro/C1-type_HTH"/>
</dbReference>
<reference evidence="2 3" key="1">
    <citation type="submission" date="2020-08" db="EMBL/GenBank/DDBJ databases">
        <title>Sequencing the genomes of 1000 actinobacteria strains.</title>
        <authorList>
            <person name="Klenk H.-P."/>
        </authorList>
    </citation>
    <scope>NUCLEOTIDE SEQUENCE [LARGE SCALE GENOMIC DNA]</scope>
    <source>
        <strain evidence="2 3">DSM 44551</strain>
    </source>
</reference>
<feature type="domain" description="HTH cro/C1-type" evidence="1">
    <location>
        <begin position="17"/>
        <end position="71"/>
    </location>
</feature>
<dbReference type="SMART" id="SM00530">
    <property type="entry name" value="HTH_XRE"/>
    <property type="match status" value="1"/>
</dbReference>
<dbReference type="InterPro" id="IPR043917">
    <property type="entry name" value="DUF5753"/>
</dbReference>
<organism evidence="2 3">
    <name type="scientific">Nocardiopsis composta</name>
    <dbReference type="NCBI Taxonomy" id="157465"/>
    <lineage>
        <taxon>Bacteria</taxon>
        <taxon>Bacillati</taxon>
        <taxon>Actinomycetota</taxon>
        <taxon>Actinomycetes</taxon>
        <taxon>Streptosporangiales</taxon>
        <taxon>Nocardiopsidaceae</taxon>
        <taxon>Nocardiopsis</taxon>
    </lineage>
</organism>
<evidence type="ECO:0000259" key="1">
    <source>
        <dbReference type="PROSITE" id="PS50943"/>
    </source>
</evidence>
<dbReference type="Proteomes" id="UP000572635">
    <property type="component" value="Unassembled WGS sequence"/>
</dbReference>
<dbReference type="Pfam" id="PF19054">
    <property type="entry name" value="DUF5753"/>
    <property type="match status" value="1"/>
</dbReference>
<dbReference type="SUPFAM" id="SSF47413">
    <property type="entry name" value="lambda repressor-like DNA-binding domains"/>
    <property type="match status" value="1"/>
</dbReference>
<sequence>MPRYSPTVRRRRLSLELRRLREAAGLTASQAAKQLEWDTSKITRMERNEWKRPNPRDIKDLLDLYKVEDESRREALIELARQSRQKGWWAAHDDLLSGGTYIGLETEASVIRTFQLGVVPGLLQTPEYAEALMRGFGTKEDVIERRVAIRMERQQLLDAENPPRLWAIIDEAALVRPVGGPEVMRGQLEHLIAVGRQHDNVHVQVLPFSVGAHAGLAGQFVLLEFPEDPGVVHVESATDGLYLETAQDLQRYQLLYDHVHASALSVSQSREHLKRLAMRL</sequence>
<comment type="caution">
    <text evidence="2">The sequence shown here is derived from an EMBL/GenBank/DDBJ whole genome shotgun (WGS) entry which is preliminary data.</text>
</comment>
<dbReference type="AlphaFoldDB" id="A0A7W8QP57"/>
<dbReference type="Gene3D" id="1.10.260.40">
    <property type="entry name" value="lambda repressor-like DNA-binding domains"/>
    <property type="match status" value="1"/>
</dbReference>
<protein>
    <submittedName>
        <fullName evidence="2">Transcriptional regulator with XRE-family HTH domain</fullName>
    </submittedName>
</protein>
<evidence type="ECO:0000313" key="2">
    <source>
        <dbReference type="EMBL" id="MBB5433320.1"/>
    </source>
</evidence>
<dbReference type="InterPro" id="IPR010982">
    <property type="entry name" value="Lambda_DNA-bd_dom_sf"/>
</dbReference>
<dbReference type="PROSITE" id="PS50943">
    <property type="entry name" value="HTH_CROC1"/>
    <property type="match status" value="1"/>
</dbReference>
<dbReference type="Pfam" id="PF13560">
    <property type="entry name" value="HTH_31"/>
    <property type="match status" value="1"/>
</dbReference>
<keyword evidence="3" id="KW-1185">Reference proteome</keyword>
<evidence type="ECO:0000313" key="3">
    <source>
        <dbReference type="Proteomes" id="UP000572635"/>
    </source>
</evidence>
<proteinExistence type="predicted"/>
<accession>A0A7W8QP57</accession>
<dbReference type="GO" id="GO:0003677">
    <property type="term" value="F:DNA binding"/>
    <property type="evidence" value="ECO:0007669"/>
    <property type="project" value="InterPro"/>
</dbReference>